<keyword evidence="5 12" id="KW-0812">Transmembrane</keyword>
<keyword evidence="6 13" id="KW-1133">Transmembrane helix</keyword>
<dbReference type="Proteomes" id="UP000289886">
    <property type="component" value="Unassembled WGS sequence"/>
</dbReference>
<evidence type="ECO:0000256" key="2">
    <source>
        <dbReference type="ARBA" id="ARBA00007376"/>
    </source>
</evidence>
<dbReference type="Gene3D" id="1.20.1070.10">
    <property type="entry name" value="Rhodopsin 7-helix transmembrane proteins"/>
    <property type="match status" value="1"/>
</dbReference>
<evidence type="ECO:0000256" key="3">
    <source>
        <dbReference type="ARBA" id="ARBA00022480"/>
    </source>
</evidence>
<keyword evidence="7 12" id="KW-0297">G-protein coupled receptor</keyword>
<feature type="transmembrane region" description="Helical" evidence="13">
    <location>
        <begin position="6"/>
        <end position="34"/>
    </location>
</feature>
<dbReference type="PANTHER" id="PTHR11394">
    <property type="entry name" value="TASTE RECEPTOR TYPE 2"/>
    <property type="match status" value="1"/>
</dbReference>
<reference evidence="14 15" key="1">
    <citation type="submission" date="2019-01" db="EMBL/GenBank/DDBJ databases">
        <title>Draft Genome and Complete Hox-Cluster Characterization of the Sterlet Sturgeon (Acipenser ruthenus).</title>
        <authorList>
            <person name="Wei Q."/>
        </authorList>
    </citation>
    <scope>NUCLEOTIDE SEQUENCE [LARGE SCALE GENOMIC DNA]</scope>
    <source>
        <strain evidence="14">WHYD16114868_AA</strain>
        <tissue evidence="14">Blood</tissue>
    </source>
</reference>
<sequence>MDFISALTAVIANGLLVVLGLTGNFFIIICNLFFRSSGEKLHMGDMLVSCIAVSTVALDVSLYLFMVLFLLGGMCPNSNLTMQISTFFIIVALSLNSWLITWLCVYYCVKIVNLNNRVFLRLQQNISTVICCCLAGTLPIIFLLGSFPFSAAVVNHSGNSTTQNNSCPPTETMSKDLGQVTVPLFIMQNIVTLVLMMSSCCTIVVFLYGHIRQMQLSSPDISGSSQENIIRLAKKIMVLALLYLTCTIYGTLPAIIQEIKYNKEYVLVLSLMCSVTCLGVSATLIAVNSNLRQKALSCMNGLRGLSDPSVFSTNL</sequence>
<evidence type="ECO:0000256" key="1">
    <source>
        <dbReference type="ARBA" id="ARBA00004141"/>
    </source>
</evidence>
<feature type="transmembrane region" description="Helical" evidence="13">
    <location>
        <begin position="129"/>
        <end position="149"/>
    </location>
</feature>
<keyword evidence="8 12" id="KW-0472">Membrane</keyword>
<keyword evidence="10 12" id="KW-0807">Transducer</keyword>
<evidence type="ECO:0000313" key="14">
    <source>
        <dbReference type="EMBL" id="RXM33734.1"/>
    </source>
</evidence>
<evidence type="ECO:0000256" key="10">
    <source>
        <dbReference type="ARBA" id="ARBA00023224"/>
    </source>
</evidence>
<feature type="transmembrane region" description="Helical" evidence="13">
    <location>
        <begin position="185"/>
        <end position="208"/>
    </location>
</feature>
<keyword evidence="4 12" id="KW-0716">Sensory transduction</keyword>
<evidence type="ECO:0000256" key="4">
    <source>
        <dbReference type="ARBA" id="ARBA00022606"/>
    </source>
</evidence>
<comment type="caution">
    <text evidence="14">The sequence shown here is derived from an EMBL/GenBank/DDBJ whole genome shotgun (WGS) entry which is preliminary data.</text>
</comment>
<evidence type="ECO:0000256" key="11">
    <source>
        <dbReference type="RuleBase" id="RU004423"/>
    </source>
</evidence>
<dbReference type="GO" id="GO:0016020">
    <property type="term" value="C:membrane"/>
    <property type="evidence" value="ECO:0007669"/>
    <property type="project" value="UniProtKB-SubCell"/>
</dbReference>
<dbReference type="GO" id="GO:0004930">
    <property type="term" value="F:G protein-coupled receptor activity"/>
    <property type="evidence" value="ECO:0007669"/>
    <property type="project" value="UniProtKB-KW"/>
</dbReference>
<evidence type="ECO:0000256" key="5">
    <source>
        <dbReference type="ARBA" id="ARBA00022692"/>
    </source>
</evidence>
<proteinExistence type="inferred from homology"/>
<evidence type="ECO:0000256" key="7">
    <source>
        <dbReference type="ARBA" id="ARBA00023040"/>
    </source>
</evidence>
<keyword evidence="15" id="KW-1185">Reference proteome</keyword>
<dbReference type="InterPro" id="IPR007960">
    <property type="entry name" value="TAS2R"/>
</dbReference>
<dbReference type="AlphaFoldDB" id="A0A444UEY4"/>
<evidence type="ECO:0000256" key="6">
    <source>
        <dbReference type="ARBA" id="ARBA00022989"/>
    </source>
</evidence>
<keyword evidence="3 12" id="KW-0919">Taste</keyword>
<evidence type="ECO:0000256" key="13">
    <source>
        <dbReference type="SAM" id="Phobius"/>
    </source>
</evidence>
<dbReference type="SUPFAM" id="SSF81321">
    <property type="entry name" value="Family A G protein-coupled receptor-like"/>
    <property type="match status" value="1"/>
</dbReference>
<organism evidence="14 15">
    <name type="scientific">Acipenser ruthenus</name>
    <name type="common">Sterlet sturgeon</name>
    <dbReference type="NCBI Taxonomy" id="7906"/>
    <lineage>
        <taxon>Eukaryota</taxon>
        <taxon>Metazoa</taxon>
        <taxon>Chordata</taxon>
        <taxon>Craniata</taxon>
        <taxon>Vertebrata</taxon>
        <taxon>Euteleostomi</taxon>
        <taxon>Actinopterygii</taxon>
        <taxon>Chondrostei</taxon>
        <taxon>Acipenseriformes</taxon>
        <taxon>Acipenseridae</taxon>
        <taxon>Acipenser</taxon>
    </lineage>
</organism>
<name>A0A444UEY4_ACIRT</name>
<evidence type="ECO:0000256" key="12">
    <source>
        <dbReference type="RuleBase" id="RU004424"/>
    </source>
</evidence>
<evidence type="ECO:0000256" key="8">
    <source>
        <dbReference type="ARBA" id="ARBA00023136"/>
    </source>
</evidence>
<evidence type="ECO:0000313" key="15">
    <source>
        <dbReference type="Proteomes" id="UP000289886"/>
    </source>
</evidence>
<comment type="similarity">
    <text evidence="2 11">Belongs to the G-protein coupled receptor T2R family.</text>
</comment>
<dbReference type="EMBL" id="SCEB01214694">
    <property type="protein sequence ID" value="RXM33734.1"/>
    <property type="molecule type" value="Genomic_DNA"/>
</dbReference>
<dbReference type="PANTHER" id="PTHR11394:SF47">
    <property type="entry name" value="TASTE RECEPTOR TYPE 2 MEMBER 40"/>
    <property type="match status" value="1"/>
</dbReference>
<keyword evidence="9 12" id="KW-0675">Receptor</keyword>
<comment type="subcellular location">
    <subcellularLocation>
        <location evidence="1 12">Membrane</location>
        <topology evidence="1 12">Multi-pass membrane protein</topology>
    </subcellularLocation>
</comment>
<evidence type="ECO:0000256" key="9">
    <source>
        <dbReference type="ARBA" id="ARBA00023170"/>
    </source>
</evidence>
<dbReference type="GO" id="GO:0033038">
    <property type="term" value="F:bitter taste receptor activity"/>
    <property type="evidence" value="ECO:0007669"/>
    <property type="project" value="InterPro"/>
</dbReference>
<protein>
    <recommendedName>
        <fullName evidence="12">Taste receptor type 2</fullName>
    </recommendedName>
</protein>
<feature type="transmembrane region" description="Helical" evidence="13">
    <location>
        <begin position="84"/>
        <end position="109"/>
    </location>
</feature>
<feature type="transmembrane region" description="Helical" evidence="13">
    <location>
        <begin position="268"/>
        <end position="287"/>
    </location>
</feature>
<feature type="transmembrane region" description="Helical" evidence="13">
    <location>
        <begin position="46"/>
        <end position="72"/>
    </location>
</feature>
<dbReference type="Pfam" id="PF05296">
    <property type="entry name" value="TAS2R"/>
    <property type="match status" value="1"/>
</dbReference>
<feature type="transmembrane region" description="Helical" evidence="13">
    <location>
        <begin position="236"/>
        <end position="256"/>
    </location>
</feature>
<gene>
    <name evidence="14" type="ORF">EOD39_1196</name>
</gene>
<accession>A0A444UEY4</accession>